<sequence length="649" mass="72663">MAFDGRTGEILWQYWTRKDVLFVDCSANINADKTNDCLLSGKGGVLCSIDGKSGNLIWEVEKSRDLYTIDIYSAQYISDFDGDGYSDVLVAHTSDDTGLLIVLSGRNGNTIGEIQSPKQEGLYTVPRVIVTIDGTYMVIFATGQPNIDTGGALYAVPLHSIALSDEKRCTEIWRDYKAGVSSGIVLVDMNNDGMDDIVVTSGNKLSIINGNNFSLLWNISSDREINEDISKQILIGPTPAYFDDDLIPDFLINYLIGPAFPMYYYSQIWVAGGRNGESLLDDPMIGAGDITAPGITISFTGNGNDMFLFWITSCDTDAEAQKMPFILSRESTMHERSHADFCKLRFNKTSVTQLYALNQHIKPPGLLIYSSKNNWDIEHNTTLIPDIKQEDTISRTWYKTSKPNKIKNKQQSDVTSYFGYSQDSVEDPSVTNFQKYPEGLNEQPESPIRIRPSLGINLGELAMDYEQLFPQEIEPPADINVDVNKGRDERANLKKVVKRHLNKNIHGESLARSSVTATLAKPLSGNGIDIIFATHWEIPSSRVHILTERDQICIQKKIDSIEMQSTLSEIELEEVKRDAERECLPRLDTEKLGAGQLTMYRVNLKCKGCGELSVNEQCSVPLPLDMQSYSHRACNVYFKKKQNLYYGSK</sequence>
<accession>A0AAW1DIG1</accession>
<evidence type="ECO:0000256" key="1">
    <source>
        <dbReference type="ARBA" id="ARBA00004167"/>
    </source>
</evidence>
<keyword evidence="2" id="KW-0812">Transmembrane</keyword>
<dbReference type="InterPro" id="IPR015943">
    <property type="entry name" value="WD40/YVTN_repeat-like_dom_sf"/>
</dbReference>
<dbReference type="InterPro" id="IPR055409">
    <property type="entry name" value="Beta-prop_FAM234A_B"/>
</dbReference>
<evidence type="ECO:0000256" key="5">
    <source>
        <dbReference type="ARBA" id="ARBA00025791"/>
    </source>
</evidence>
<dbReference type="GO" id="GO:0016020">
    <property type="term" value="C:membrane"/>
    <property type="evidence" value="ECO:0007669"/>
    <property type="project" value="UniProtKB-SubCell"/>
</dbReference>
<feature type="domain" description="FAM234A/B beta-propeller" evidence="6">
    <location>
        <begin position="1"/>
        <end position="314"/>
    </location>
</feature>
<name>A0AAW1DIG1_9HEMI</name>
<protein>
    <recommendedName>
        <fullName evidence="6">FAM234A/B beta-propeller domain-containing protein</fullName>
    </recommendedName>
</protein>
<dbReference type="Proteomes" id="UP001461498">
    <property type="component" value="Unassembled WGS sequence"/>
</dbReference>
<dbReference type="InterPro" id="IPR011047">
    <property type="entry name" value="Quinoprotein_ADH-like_sf"/>
</dbReference>
<keyword evidence="4" id="KW-0472">Membrane</keyword>
<dbReference type="InterPro" id="IPR045232">
    <property type="entry name" value="FAM234"/>
</dbReference>
<proteinExistence type="inferred from homology"/>
<dbReference type="Pfam" id="PF23727">
    <property type="entry name" value="Beta-prop_FAM234A_B"/>
    <property type="match status" value="1"/>
</dbReference>
<comment type="subcellular location">
    <subcellularLocation>
        <location evidence="1">Membrane</location>
        <topology evidence="1">Single-pass membrane protein</topology>
    </subcellularLocation>
</comment>
<evidence type="ECO:0000259" key="6">
    <source>
        <dbReference type="Pfam" id="PF23727"/>
    </source>
</evidence>
<dbReference type="AlphaFoldDB" id="A0AAW1DIG1"/>
<evidence type="ECO:0000256" key="3">
    <source>
        <dbReference type="ARBA" id="ARBA00022989"/>
    </source>
</evidence>
<dbReference type="SUPFAM" id="SSF69318">
    <property type="entry name" value="Integrin alpha N-terminal domain"/>
    <property type="match status" value="1"/>
</dbReference>
<dbReference type="PANTHER" id="PTHR21419:SF30">
    <property type="entry name" value="IG-LIKE DOMAIN-CONTAINING PROTEIN"/>
    <property type="match status" value="1"/>
</dbReference>
<evidence type="ECO:0000256" key="2">
    <source>
        <dbReference type="ARBA" id="ARBA00022692"/>
    </source>
</evidence>
<keyword evidence="3" id="KW-1133">Transmembrane helix</keyword>
<organism evidence="7 8">
    <name type="scientific">Rhynocoris fuscipes</name>
    <dbReference type="NCBI Taxonomy" id="488301"/>
    <lineage>
        <taxon>Eukaryota</taxon>
        <taxon>Metazoa</taxon>
        <taxon>Ecdysozoa</taxon>
        <taxon>Arthropoda</taxon>
        <taxon>Hexapoda</taxon>
        <taxon>Insecta</taxon>
        <taxon>Pterygota</taxon>
        <taxon>Neoptera</taxon>
        <taxon>Paraneoptera</taxon>
        <taxon>Hemiptera</taxon>
        <taxon>Heteroptera</taxon>
        <taxon>Panheteroptera</taxon>
        <taxon>Cimicomorpha</taxon>
        <taxon>Reduviidae</taxon>
        <taxon>Harpactorinae</taxon>
        <taxon>Harpactorini</taxon>
        <taxon>Rhynocoris</taxon>
    </lineage>
</organism>
<keyword evidence="8" id="KW-1185">Reference proteome</keyword>
<dbReference type="EMBL" id="JAPXFL010000002">
    <property type="protein sequence ID" value="KAK9510628.1"/>
    <property type="molecule type" value="Genomic_DNA"/>
</dbReference>
<evidence type="ECO:0000256" key="4">
    <source>
        <dbReference type="ARBA" id="ARBA00023136"/>
    </source>
</evidence>
<dbReference type="PANTHER" id="PTHR21419">
    <property type="match status" value="1"/>
</dbReference>
<comment type="similarity">
    <text evidence="5">Belongs to the FAM234 family.</text>
</comment>
<reference evidence="7 8" key="1">
    <citation type="submission" date="2022-12" db="EMBL/GenBank/DDBJ databases">
        <title>Chromosome-level genome assembly of true bugs.</title>
        <authorList>
            <person name="Ma L."/>
            <person name="Li H."/>
        </authorList>
    </citation>
    <scope>NUCLEOTIDE SEQUENCE [LARGE SCALE GENOMIC DNA]</scope>
    <source>
        <strain evidence="7">Lab_2022b</strain>
    </source>
</reference>
<evidence type="ECO:0000313" key="7">
    <source>
        <dbReference type="EMBL" id="KAK9510628.1"/>
    </source>
</evidence>
<evidence type="ECO:0000313" key="8">
    <source>
        <dbReference type="Proteomes" id="UP001461498"/>
    </source>
</evidence>
<dbReference type="SUPFAM" id="SSF50998">
    <property type="entry name" value="Quinoprotein alcohol dehydrogenase-like"/>
    <property type="match status" value="1"/>
</dbReference>
<gene>
    <name evidence="7" type="ORF">O3M35_005369</name>
</gene>
<comment type="caution">
    <text evidence="7">The sequence shown here is derived from an EMBL/GenBank/DDBJ whole genome shotgun (WGS) entry which is preliminary data.</text>
</comment>
<dbReference type="InterPro" id="IPR028994">
    <property type="entry name" value="Integrin_alpha_N"/>
</dbReference>
<dbReference type="Gene3D" id="2.130.10.10">
    <property type="entry name" value="YVTN repeat-like/Quinoprotein amine dehydrogenase"/>
    <property type="match status" value="1"/>
</dbReference>